<dbReference type="PROSITE" id="PS50263">
    <property type="entry name" value="CN_HYDROLASE"/>
    <property type="match status" value="1"/>
</dbReference>
<dbReference type="Gene3D" id="3.60.110.10">
    <property type="entry name" value="Carbon-nitrogen hydrolase"/>
    <property type="match status" value="1"/>
</dbReference>
<dbReference type="AlphaFoldDB" id="A0A3M8KBK6"/>
<evidence type="ECO:0000259" key="2">
    <source>
        <dbReference type="PROSITE" id="PS50263"/>
    </source>
</evidence>
<dbReference type="PANTHER" id="PTHR23088:SF27">
    <property type="entry name" value="DEAMINATED GLUTATHIONE AMIDASE"/>
    <property type="match status" value="1"/>
</dbReference>
<name>A0A3M8KBK6_9CORY</name>
<evidence type="ECO:0000256" key="1">
    <source>
        <dbReference type="ARBA" id="ARBA00010613"/>
    </source>
</evidence>
<dbReference type="OrthoDB" id="9811121at2"/>
<dbReference type="Proteomes" id="UP000266975">
    <property type="component" value="Unassembled WGS sequence"/>
</dbReference>
<dbReference type="GO" id="GO:0016787">
    <property type="term" value="F:hydrolase activity"/>
    <property type="evidence" value="ECO:0007669"/>
    <property type="project" value="UniProtKB-KW"/>
</dbReference>
<feature type="domain" description="CN hydrolase" evidence="2">
    <location>
        <begin position="1"/>
        <end position="254"/>
    </location>
</feature>
<dbReference type="InterPro" id="IPR003010">
    <property type="entry name" value="C-N_Hydrolase"/>
</dbReference>
<evidence type="ECO:0000313" key="3">
    <source>
        <dbReference type="EMBL" id="RNE49944.1"/>
    </source>
</evidence>
<dbReference type="InterPro" id="IPR001110">
    <property type="entry name" value="UPF0012_CS"/>
</dbReference>
<proteinExistence type="inferred from homology"/>
<dbReference type="PROSITE" id="PS01227">
    <property type="entry name" value="UPF0012"/>
    <property type="match status" value="1"/>
</dbReference>
<dbReference type="EMBL" id="PTJO01000001">
    <property type="protein sequence ID" value="RNE49944.1"/>
    <property type="molecule type" value="Genomic_DNA"/>
</dbReference>
<dbReference type="SUPFAM" id="SSF56317">
    <property type="entry name" value="Carbon-nitrogen hydrolase"/>
    <property type="match status" value="1"/>
</dbReference>
<dbReference type="InterPro" id="IPR036526">
    <property type="entry name" value="C-N_Hydrolase_sf"/>
</dbReference>
<comment type="similarity">
    <text evidence="1">Belongs to the carbon-nitrogen hydrolase superfamily. NIT1/NIT2 family.</text>
</comment>
<keyword evidence="3" id="KW-0378">Hydrolase</keyword>
<protein>
    <submittedName>
        <fullName evidence="3">Amidohydrolase</fullName>
    </submittedName>
</protein>
<sequence length="267" mass="28604">MRIGIVQLQSSDDIVANLALAQSKIKQAASQGAKLIVLPEATSQAFDSGRLDTQAQELDGAFATGLQDTARALNVTVVAGMFRPADTIDRQGKTIQRVHNTALITCPDQHLGYDKIHTFDAYNYRESDTVKPGKDLVTFEVEGSTVGVATCYDIRFPEQFRELARRGAEVIALPTSWMDGPGKLDQWRILTAARGLDSTVWILAAGQARPGGASSAGQASGPTGIGHSCVIGPTGRREVEAGFGPEIVIYDLDLEQVARARKSLPVL</sequence>
<dbReference type="RefSeq" id="WP_123046989.1">
    <property type="nucleotide sequence ID" value="NZ_PTJO01000001.1"/>
</dbReference>
<dbReference type="CDD" id="cd07581">
    <property type="entry name" value="nitrilase_3"/>
    <property type="match status" value="1"/>
</dbReference>
<reference evidence="3 4" key="1">
    <citation type="submission" date="2018-02" db="EMBL/GenBank/DDBJ databases">
        <title>Corynebacterium alimpuense sp. nov., a marine obligate actinomycete isolated from sediments of Valparaiso bay, Chile.</title>
        <authorList>
            <person name="Claverias F."/>
            <person name="Gonzales-Siles L."/>
            <person name="Salva-Serra F."/>
            <person name="Inganaes E."/>
            <person name="Molin K."/>
            <person name="Cumsille A."/>
            <person name="Undabarrena A."/>
            <person name="Couve E."/>
            <person name="Moore E.R.B."/>
            <person name="Gomila M."/>
            <person name="Camara B."/>
        </authorList>
    </citation>
    <scope>NUCLEOTIDE SEQUENCE [LARGE SCALE GENOMIC DNA]</scope>
    <source>
        <strain evidence="3 4">CCUG 69366</strain>
    </source>
</reference>
<evidence type="ECO:0000313" key="4">
    <source>
        <dbReference type="Proteomes" id="UP000266975"/>
    </source>
</evidence>
<comment type="caution">
    <text evidence="3">The sequence shown here is derived from an EMBL/GenBank/DDBJ whole genome shotgun (WGS) entry which is preliminary data.</text>
</comment>
<dbReference type="Pfam" id="PF00795">
    <property type="entry name" value="CN_hydrolase"/>
    <property type="match status" value="1"/>
</dbReference>
<accession>A0A3M8KBK6</accession>
<gene>
    <name evidence="3" type="ORF">C5L39_00785</name>
</gene>
<keyword evidence="4" id="KW-1185">Reference proteome</keyword>
<dbReference type="PANTHER" id="PTHR23088">
    <property type="entry name" value="NITRILASE-RELATED"/>
    <property type="match status" value="1"/>
</dbReference>
<organism evidence="3 4">
    <name type="scientific">Corynebacterium alimapuense</name>
    <dbReference type="NCBI Taxonomy" id="1576874"/>
    <lineage>
        <taxon>Bacteria</taxon>
        <taxon>Bacillati</taxon>
        <taxon>Actinomycetota</taxon>
        <taxon>Actinomycetes</taxon>
        <taxon>Mycobacteriales</taxon>
        <taxon>Corynebacteriaceae</taxon>
        <taxon>Corynebacterium</taxon>
    </lineage>
</organism>